<keyword evidence="2" id="KW-1185">Reference proteome</keyword>
<gene>
    <name evidence="1" type="ORF">NPIL_581561</name>
</gene>
<comment type="caution">
    <text evidence="1">The sequence shown here is derived from an EMBL/GenBank/DDBJ whole genome shotgun (WGS) entry which is preliminary data.</text>
</comment>
<sequence length="54" mass="6376">MDIENLHPNFPHWHNLPRDTGEDGFLIAELRPTGNLKNIYRCSYINKEVFCCRS</sequence>
<dbReference type="AlphaFoldDB" id="A0A8X6N4V4"/>
<organism evidence="1 2">
    <name type="scientific">Nephila pilipes</name>
    <name type="common">Giant wood spider</name>
    <name type="synonym">Nephila maculata</name>
    <dbReference type="NCBI Taxonomy" id="299642"/>
    <lineage>
        <taxon>Eukaryota</taxon>
        <taxon>Metazoa</taxon>
        <taxon>Ecdysozoa</taxon>
        <taxon>Arthropoda</taxon>
        <taxon>Chelicerata</taxon>
        <taxon>Arachnida</taxon>
        <taxon>Araneae</taxon>
        <taxon>Araneomorphae</taxon>
        <taxon>Entelegynae</taxon>
        <taxon>Araneoidea</taxon>
        <taxon>Nephilidae</taxon>
        <taxon>Nephila</taxon>
    </lineage>
</organism>
<name>A0A8X6N4V4_NEPPI</name>
<protein>
    <submittedName>
        <fullName evidence="1">Uncharacterized protein</fullName>
    </submittedName>
</protein>
<dbReference type="Proteomes" id="UP000887013">
    <property type="component" value="Unassembled WGS sequence"/>
</dbReference>
<proteinExistence type="predicted"/>
<evidence type="ECO:0000313" key="2">
    <source>
        <dbReference type="Proteomes" id="UP000887013"/>
    </source>
</evidence>
<evidence type="ECO:0000313" key="1">
    <source>
        <dbReference type="EMBL" id="GFS94178.1"/>
    </source>
</evidence>
<reference evidence="1" key="1">
    <citation type="submission" date="2020-08" db="EMBL/GenBank/DDBJ databases">
        <title>Multicomponent nature underlies the extraordinary mechanical properties of spider dragline silk.</title>
        <authorList>
            <person name="Kono N."/>
            <person name="Nakamura H."/>
            <person name="Mori M."/>
            <person name="Yoshida Y."/>
            <person name="Ohtoshi R."/>
            <person name="Malay A.D."/>
            <person name="Moran D.A.P."/>
            <person name="Tomita M."/>
            <person name="Numata K."/>
            <person name="Arakawa K."/>
        </authorList>
    </citation>
    <scope>NUCLEOTIDE SEQUENCE</scope>
</reference>
<dbReference type="EMBL" id="BMAW01100297">
    <property type="protein sequence ID" value="GFS94178.1"/>
    <property type="molecule type" value="Genomic_DNA"/>
</dbReference>
<feature type="non-terminal residue" evidence="1">
    <location>
        <position position="54"/>
    </location>
</feature>
<accession>A0A8X6N4V4</accession>